<sequence>MRVPSFAKFRKFMQVTAFFICGAIVGAAVYNAMKLDLIDRVYRDNYELRDQLETLKNDMKLAKETRKENVVRQIVTILEQNDRVGTDIDILTQTELKKKLKRDLEIFVGLSIYKINTHAEFARKLLGNKVYESGDRNYKVVIRTMLLVDGVLQVWASAEEVPPT</sequence>
<dbReference type="InterPro" id="IPR058620">
    <property type="entry name" value="YtrI_C"/>
</dbReference>
<keyword evidence="5" id="KW-1185">Reference proteome</keyword>
<dbReference type="Proteomes" id="UP001596113">
    <property type="component" value="Unassembled WGS sequence"/>
</dbReference>
<organism evidence="4 5">
    <name type="scientific">Cohnella soli</name>
    <dbReference type="NCBI Taxonomy" id="425005"/>
    <lineage>
        <taxon>Bacteria</taxon>
        <taxon>Bacillati</taxon>
        <taxon>Bacillota</taxon>
        <taxon>Bacilli</taxon>
        <taxon>Bacillales</taxon>
        <taxon>Paenibacillaceae</taxon>
        <taxon>Cohnella</taxon>
    </lineage>
</organism>
<keyword evidence="2" id="KW-1133">Transmembrane helix</keyword>
<dbReference type="EMBL" id="JBHSMI010000029">
    <property type="protein sequence ID" value="MFC5405459.1"/>
    <property type="molecule type" value="Genomic_DNA"/>
</dbReference>
<reference evidence="5" key="1">
    <citation type="journal article" date="2019" name="Int. J. Syst. Evol. Microbiol.">
        <title>The Global Catalogue of Microorganisms (GCM) 10K type strain sequencing project: providing services to taxonomists for standard genome sequencing and annotation.</title>
        <authorList>
            <consortium name="The Broad Institute Genomics Platform"/>
            <consortium name="The Broad Institute Genome Sequencing Center for Infectious Disease"/>
            <person name="Wu L."/>
            <person name="Ma J."/>
        </authorList>
    </citation>
    <scope>NUCLEOTIDE SEQUENCE [LARGE SCALE GENOMIC DNA]</scope>
    <source>
        <strain evidence="5">CGMCC 1.18575</strain>
    </source>
</reference>
<evidence type="ECO:0000256" key="1">
    <source>
        <dbReference type="SAM" id="Coils"/>
    </source>
</evidence>
<evidence type="ECO:0000259" key="3">
    <source>
        <dbReference type="Pfam" id="PF26347"/>
    </source>
</evidence>
<keyword evidence="2" id="KW-0472">Membrane</keyword>
<feature type="coiled-coil region" evidence="1">
    <location>
        <begin position="38"/>
        <end position="65"/>
    </location>
</feature>
<accession>A0ABW0HWP4</accession>
<gene>
    <name evidence="4" type="ORF">ACFPOF_22175</name>
</gene>
<name>A0ABW0HWP4_9BACL</name>
<dbReference type="Pfam" id="PF26347">
    <property type="entry name" value="YtrI_sporulation"/>
    <property type="match status" value="1"/>
</dbReference>
<proteinExistence type="predicted"/>
<evidence type="ECO:0000256" key="2">
    <source>
        <dbReference type="SAM" id="Phobius"/>
    </source>
</evidence>
<comment type="caution">
    <text evidence="4">The sequence shown here is derived from an EMBL/GenBank/DDBJ whole genome shotgun (WGS) entry which is preliminary data.</text>
</comment>
<feature type="domain" description="Sporulation membrane protein YtrI C-terminal" evidence="3">
    <location>
        <begin position="86"/>
        <end position="158"/>
    </location>
</feature>
<protein>
    <recommendedName>
        <fullName evidence="3">Sporulation membrane protein YtrI C-terminal domain-containing protein</fullName>
    </recommendedName>
</protein>
<evidence type="ECO:0000313" key="4">
    <source>
        <dbReference type="EMBL" id="MFC5405459.1"/>
    </source>
</evidence>
<keyword evidence="2" id="KW-0812">Transmembrane</keyword>
<feature type="transmembrane region" description="Helical" evidence="2">
    <location>
        <begin position="12"/>
        <end position="33"/>
    </location>
</feature>
<keyword evidence="1" id="KW-0175">Coiled coil</keyword>
<evidence type="ECO:0000313" key="5">
    <source>
        <dbReference type="Proteomes" id="UP001596113"/>
    </source>
</evidence>
<dbReference type="RefSeq" id="WP_378136708.1">
    <property type="nucleotide sequence ID" value="NZ_JBHSMI010000029.1"/>
</dbReference>